<dbReference type="InterPro" id="IPR050206">
    <property type="entry name" value="FtsK/SpoIIIE/SftA"/>
</dbReference>
<dbReference type="PANTHER" id="PTHR22683">
    <property type="entry name" value="SPORULATION PROTEIN RELATED"/>
    <property type="match status" value="1"/>
</dbReference>
<comment type="caution">
    <text evidence="6">The sequence shown here is derived from an EMBL/GenBank/DDBJ whole genome shotgun (WGS) entry which is preliminary data.</text>
</comment>
<proteinExistence type="predicted"/>
<evidence type="ECO:0000256" key="2">
    <source>
        <dbReference type="ARBA" id="ARBA00022840"/>
    </source>
</evidence>
<protein>
    <submittedName>
        <fullName evidence="6">FtsK/SpoIIIE domain-containing protein</fullName>
    </submittedName>
</protein>
<dbReference type="Proteomes" id="UP001183202">
    <property type="component" value="Unassembled WGS sequence"/>
</dbReference>
<keyword evidence="7" id="KW-1185">Reference proteome</keyword>
<evidence type="ECO:0000256" key="4">
    <source>
        <dbReference type="SAM" id="MobiDB-lite"/>
    </source>
</evidence>
<dbReference type="Gene3D" id="3.40.50.300">
    <property type="entry name" value="P-loop containing nucleotide triphosphate hydrolases"/>
    <property type="match status" value="1"/>
</dbReference>
<feature type="domain" description="FtsK" evidence="5">
    <location>
        <begin position="216"/>
        <end position="396"/>
    </location>
</feature>
<dbReference type="SUPFAM" id="SSF52540">
    <property type="entry name" value="P-loop containing nucleoside triphosphate hydrolases"/>
    <property type="match status" value="1"/>
</dbReference>
<dbReference type="EMBL" id="JAVREJ010000014">
    <property type="protein sequence ID" value="MDT0351714.1"/>
    <property type="molecule type" value="Genomic_DNA"/>
</dbReference>
<keyword evidence="2 3" id="KW-0067">ATP-binding</keyword>
<gene>
    <name evidence="6" type="ORF">RM445_19505</name>
</gene>
<evidence type="ECO:0000313" key="7">
    <source>
        <dbReference type="Proteomes" id="UP001183202"/>
    </source>
</evidence>
<feature type="binding site" evidence="3">
    <location>
        <begin position="232"/>
        <end position="239"/>
    </location>
    <ligand>
        <name>ATP</name>
        <dbReference type="ChEBI" id="CHEBI:30616"/>
    </ligand>
</feature>
<evidence type="ECO:0000259" key="5">
    <source>
        <dbReference type="PROSITE" id="PS50901"/>
    </source>
</evidence>
<organism evidence="6 7">
    <name type="scientific">Pseudonocardia charpentierae</name>
    <dbReference type="NCBI Taxonomy" id="3075545"/>
    <lineage>
        <taxon>Bacteria</taxon>
        <taxon>Bacillati</taxon>
        <taxon>Actinomycetota</taxon>
        <taxon>Actinomycetes</taxon>
        <taxon>Pseudonocardiales</taxon>
        <taxon>Pseudonocardiaceae</taxon>
        <taxon>Pseudonocardia</taxon>
    </lineage>
</organism>
<dbReference type="InterPro" id="IPR002543">
    <property type="entry name" value="FtsK_dom"/>
</dbReference>
<dbReference type="Pfam" id="PF01580">
    <property type="entry name" value="FtsK_SpoIIIE"/>
    <property type="match status" value="1"/>
</dbReference>
<name>A0ABU2NGJ1_9PSEU</name>
<reference evidence="7" key="1">
    <citation type="submission" date="2023-07" db="EMBL/GenBank/DDBJ databases">
        <title>30 novel species of actinomycetes from the DSMZ collection.</title>
        <authorList>
            <person name="Nouioui I."/>
        </authorList>
    </citation>
    <scope>NUCLEOTIDE SEQUENCE [LARGE SCALE GENOMIC DNA]</scope>
    <source>
        <strain evidence="7">DSM 45834</strain>
    </source>
</reference>
<dbReference type="InterPro" id="IPR027417">
    <property type="entry name" value="P-loop_NTPase"/>
</dbReference>
<dbReference type="RefSeq" id="WP_311558141.1">
    <property type="nucleotide sequence ID" value="NZ_JAVREJ010000014.1"/>
</dbReference>
<evidence type="ECO:0000256" key="3">
    <source>
        <dbReference type="PROSITE-ProRule" id="PRU00289"/>
    </source>
</evidence>
<dbReference type="PANTHER" id="PTHR22683:SF41">
    <property type="entry name" value="DNA TRANSLOCASE FTSK"/>
    <property type="match status" value="1"/>
</dbReference>
<accession>A0ABU2NGJ1</accession>
<feature type="compositionally biased region" description="Polar residues" evidence="4">
    <location>
        <begin position="476"/>
        <end position="491"/>
    </location>
</feature>
<evidence type="ECO:0000256" key="1">
    <source>
        <dbReference type="ARBA" id="ARBA00022741"/>
    </source>
</evidence>
<evidence type="ECO:0000313" key="6">
    <source>
        <dbReference type="EMBL" id="MDT0351714.1"/>
    </source>
</evidence>
<feature type="region of interest" description="Disordered" evidence="4">
    <location>
        <begin position="451"/>
        <end position="491"/>
    </location>
</feature>
<keyword evidence="1 3" id="KW-0547">Nucleotide-binding</keyword>
<dbReference type="PROSITE" id="PS50901">
    <property type="entry name" value="FTSK"/>
    <property type="match status" value="1"/>
</dbReference>
<sequence>MSRNSAVLVRGNSARASTRRTGGEFRATAWLLRHPLFAFVPALVVLAVRQWGAPAVSYGFAGLAAVLVIWWRAHPASFDRWAAPRLRSARRRWTVYRGRRWQRVLDDCELTRENRRTGQTLCPRVLRVRSVTPSIDTLTVRMVRGQDLQAWTDHTPALADALRAERVAVSRRRPSVLTVIVERRNPFPHAIDATPIPESAADVNLCRLDVGDNEYGGPFLLNLRGKRLLVVGASGAGKSSLLWNPLRAAGPMIREGLLRVWMIDLKGGTETDRGQALFHRWATTLDDAIDLLTDFRDSMVERQAWMRAEKVRRCEIGVDTPYELLMIDELAMLTAYGDRSAVREALRLLAEVLTQGRASDHGVAGYVQEPTKDVVDVRELFDTRICLGVTAASHVDMALGDGARDRGALADEIPGDPDHAGIGFVIDTGSRLPVRFRAGWVTDTDIDDLTTRCAPNQASRDDNGPDEGDVLPFPGTTHSANGTSTSKEGVS</sequence>